<proteinExistence type="predicted"/>
<protein>
    <recommendedName>
        <fullName evidence="5">Secreted protein</fullName>
    </recommendedName>
</protein>
<evidence type="ECO:0008006" key="5">
    <source>
        <dbReference type="Google" id="ProtNLM"/>
    </source>
</evidence>
<accession>A0A2N5TFC7</accession>
<name>A0A2N5TFC7_9BASI</name>
<feature type="chain" id="PRO_5014563375" description="Secreted protein" evidence="1">
    <location>
        <begin position="36"/>
        <end position="86"/>
    </location>
</feature>
<organism evidence="2 4">
    <name type="scientific">Puccinia coronata f. sp. avenae</name>
    <dbReference type="NCBI Taxonomy" id="200324"/>
    <lineage>
        <taxon>Eukaryota</taxon>
        <taxon>Fungi</taxon>
        <taxon>Dikarya</taxon>
        <taxon>Basidiomycota</taxon>
        <taxon>Pucciniomycotina</taxon>
        <taxon>Pucciniomycetes</taxon>
        <taxon>Pucciniales</taxon>
        <taxon>Pucciniaceae</taxon>
        <taxon>Puccinia</taxon>
    </lineage>
</organism>
<evidence type="ECO:0000313" key="3">
    <source>
        <dbReference type="EMBL" id="PLW44361.1"/>
    </source>
</evidence>
<gene>
    <name evidence="3" type="ORF">PCASD_04495</name>
    <name evidence="2" type="ORF">PCASD_09718</name>
</gene>
<dbReference type="EMBL" id="PGCI01000058">
    <property type="protein sequence ID" value="PLW44361.1"/>
    <property type="molecule type" value="Genomic_DNA"/>
</dbReference>
<evidence type="ECO:0000313" key="4">
    <source>
        <dbReference type="Proteomes" id="UP000235392"/>
    </source>
</evidence>
<dbReference type="EMBL" id="PGCI01000614">
    <property type="protein sequence ID" value="PLW24191.1"/>
    <property type="molecule type" value="Genomic_DNA"/>
</dbReference>
<feature type="signal peptide" evidence="1">
    <location>
        <begin position="1"/>
        <end position="35"/>
    </location>
</feature>
<dbReference type="AlphaFoldDB" id="A0A2N5TFC7"/>
<dbReference type="Proteomes" id="UP000235392">
    <property type="component" value="Unassembled WGS sequence"/>
</dbReference>
<reference evidence="2 4" key="1">
    <citation type="submission" date="2017-11" db="EMBL/GenBank/DDBJ databases">
        <title>De novo assembly and phasing of dikaryotic genomes from two isolates of Puccinia coronata f. sp. avenae, the causal agent of oat crown rust.</title>
        <authorList>
            <person name="Miller M.E."/>
            <person name="Zhang Y."/>
            <person name="Omidvar V."/>
            <person name="Sperschneider J."/>
            <person name="Schwessinger B."/>
            <person name="Raley C."/>
            <person name="Palmer J.M."/>
            <person name="Garnica D."/>
            <person name="Upadhyaya N."/>
            <person name="Rathjen J."/>
            <person name="Taylor J.M."/>
            <person name="Park R.F."/>
            <person name="Dodds P.N."/>
            <person name="Hirsch C.D."/>
            <person name="Kianian S.F."/>
            <person name="Figueroa M."/>
        </authorList>
    </citation>
    <scope>NUCLEOTIDE SEQUENCE [LARGE SCALE GENOMIC DNA]</scope>
    <source>
        <strain evidence="2">12SD80</strain>
    </source>
</reference>
<comment type="caution">
    <text evidence="2">The sequence shown here is derived from an EMBL/GenBank/DDBJ whole genome shotgun (WGS) entry which is preliminary data.</text>
</comment>
<evidence type="ECO:0000256" key="1">
    <source>
        <dbReference type="SAM" id="SignalP"/>
    </source>
</evidence>
<evidence type="ECO:0000313" key="2">
    <source>
        <dbReference type="EMBL" id="PLW24191.1"/>
    </source>
</evidence>
<sequence>MQADILSRLACLWCLVHQGHLVVVNFYWNITYATANPNGLFERTMIGVNHTWPPSFGLFKTHRSLKFINSLLWRFPQGPSEGGIYA</sequence>
<keyword evidence="1" id="KW-0732">Signal</keyword>